<evidence type="ECO:0000313" key="2">
    <source>
        <dbReference type="EMBL" id="TDR20501.1"/>
    </source>
</evidence>
<evidence type="ECO:0000259" key="1">
    <source>
        <dbReference type="Pfam" id="PF01936"/>
    </source>
</evidence>
<dbReference type="CDD" id="cd10911">
    <property type="entry name" value="PIN_LabA"/>
    <property type="match status" value="1"/>
</dbReference>
<accession>A0A4V3DI32</accession>
<dbReference type="Pfam" id="PF01936">
    <property type="entry name" value="NYN"/>
    <property type="match status" value="1"/>
</dbReference>
<organism evidence="2 3">
    <name type="scientific">Marinicella litoralis</name>
    <dbReference type="NCBI Taxonomy" id="644220"/>
    <lineage>
        <taxon>Bacteria</taxon>
        <taxon>Pseudomonadati</taxon>
        <taxon>Pseudomonadota</taxon>
        <taxon>Gammaproteobacteria</taxon>
        <taxon>Lysobacterales</taxon>
        <taxon>Marinicellaceae</taxon>
        <taxon>Marinicella</taxon>
    </lineage>
</organism>
<comment type="caution">
    <text evidence="2">The sequence shown here is derived from an EMBL/GenBank/DDBJ whole genome shotgun (WGS) entry which is preliminary data.</text>
</comment>
<proteinExistence type="predicted"/>
<gene>
    <name evidence="2" type="ORF">C8D91_1475</name>
</gene>
<dbReference type="OrthoDB" id="9794137at2"/>
<dbReference type="InterPro" id="IPR021139">
    <property type="entry name" value="NYN"/>
</dbReference>
<dbReference type="Gene3D" id="3.40.50.1010">
    <property type="entry name" value="5'-nuclease"/>
    <property type="match status" value="1"/>
</dbReference>
<dbReference type="InterPro" id="IPR047140">
    <property type="entry name" value="LabA"/>
</dbReference>
<protein>
    <submittedName>
        <fullName evidence="2">Uncharacterized LabA/DUF88 family protein</fullName>
    </submittedName>
</protein>
<dbReference type="RefSeq" id="WP_099018343.1">
    <property type="nucleotide sequence ID" value="NZ_NIHB01000001.1"/>
</dbReference>
<dbReference type="Proteomes" id="UP000295724">
    <property type="component" value="Unassembled WGS sequence"/>
</dbReference>
<reference evidence="2 3" key="1">
    <citation type="submission" date="2019-03" db="EMBL/GenBank/DDBJ databases">
        <title>Genomic Encyclopedia of Type Strains, Phase IV (KMG-IV): sequencing the most valuable type-strain genomes for metagenomic binning, comparative biology and taxonomic classification.</title>
        <authorList>
            <person name="Goeker M."/>
        </authorList>
    </citation>
    <scope>NUCLEOTIDE SEQUENCE [LARGE SCALE GENOMIC DNA]</scope>
    <source>
        <strain evidence="2 3">DSM 25488</strain>
    </source>
</reference>
<sequence length="158" mass="17827">MKIGVFVDVQNIYYTTRDAFGRSFDYRGFWQHLSEQGEIITANAYAISRNVDDQKKFQSALRHIGFEVKLKPFIQRSDGSAKGDWDVGITIDILEAAKDLDQIVLLSGDGDFAMLLKHVMEKYAVKTHVYGVTQLTADALINTASKFIPINANWLQAH</sequence>
<feature type="domain" description="NYN" evidence="1">
    <location>
        <begin position="2"/>
        <end position="150"/>
    </location>
</feature>
<dbReference type="PANTHER" id="PTHR35458:SF8">
    <property type="entry name" value="SLR0650 PROTEIN"/>
    <property type="match status" value="1"/>
</dbReference>
<dbReference type="EMBL" id="SNZB01000003">
    <property type="protein sequence ID" value="TDR20501.1"/>
    <property type="molecule type" value="Genomic_DNA"/>
</dbReference>
<dbReference type="GO" id="GO:0004540">
    <property type="term" value="F:RNA nuclease activity"/>
    <property type="evidence" value="ECO:0007669"/>
    <property type="project" value="InterPro"/>
</dbReference>
<name>A0A4V3DI32_9GAMM</name>
<dbReference type="PANTHER" id="PTHR35458">
    <property type="entry name" value="SLR0755 PROTEIN"/>
    <property type="match status" value="1"/>
</dbReference>
<keyword evidence="3" id="KW-1185">Reference proteome</keyword>
<evidence type="ECO:0000313" key="3">
    <source>
        <dbReference type="Proteomes" id="UP000295724"/>
    </source>
</evidence>
<dbReference type="AlphaFoldDB" id="A0A4V3DI32"/>